<feature type="domain" description="RNA polymerase sigma-70 region 2" evidence="5">
    <location>
        <begin position="25"/>
        <end position="90"/>
    </location>
</feature>
<reference evidence="7 8" key="1">
    <citation type="journal article" date="2021" name="Sci. Rep.">
        <title>The distribution of antibiotic resistance genes in chicken gut microbiota commensals.</title>
        <authorList>
            <person name="Juricova H."/>
            <person name="Matiasovicova J."/>
            <person name="Kubasova T."/>
            <person name="Cejkova D."/>
            <person name="Rychlik I."/>
        </authorList>
    </citation>
    <scope>NUCLEOTIDE SEQUENCE [LARGE SCALE GENOMIC DNA]</scope>
    <source>
        <strain evidence="7 8">An421</strain>
    </source>
</reference>
<evidence type="ECO:0000256" key="3">
    <source>
        <dbReference type="ARBA" id="ARBA00023082"/>
    </source>
</evidence>
<dbReference type="Pfam" id="PF08281">
    <property type="entry name" value="Sigma70_r4_2"/>
    <property type="match status" value="1"/>
</dbReference>
<evidence type="ECO:0000256" key="2">
    <source>
        <dbReference type="ARBA" id="ARBA00023015"/>
    </source>
</evidence>
<evidence type="ECO:0000313" key="8">
    <source>
        <dbReference type="Proteomes" id="UP000698924"/>
    </source>
</evidence>
<dbReference type="SUPFAM" id="SSF88946">
    <property type="entry name" value="Sigma2 domain of RNA polymerase sigma factors"/>
    <property type="match status" value="1"/>
</dbReference>
<dbReference type="InterPro" id="IPR007627">
    <property type="entry name" value="RNA_pol_sigma70_r2"/>
</dbReference>
<name>A0AA40ZSR7_9BACT</name>
<dbReference type="InterPro" id="IPR013325">
    <property type="entry name" value="RNA_pol_sigma_r2"/>
</dbReference>
<dbReference type="InterPro" id="IPR014327">
    <property type="entry name" value="RNA_pol_sigma70_bacteroid"/>
</dbReference>
<dbReference type="InterPro" id="IPR036388">
    <property type="entry name" value="WH-like_DNA-bd_sf"/>
</dbReference>
<dbReference type="GO" id="GO:0016987">
    <property type="term" value="F:sigma factor activity"/>
    <property type="evidence" value="ECO:0007669"/>
    <property type="project" value="UniProtKB-KW"/>
</dbReference>
<evidence type="ECO:0000256" key="4">
    <source>
        <dbReference type="ARBA" id="ARBA00023163"/>
    </source>
</evidence>
<keyword evidence="3" id="KW-0731">Sigma factor</keyword>
<dbReference type="GO" id="GO:0003677">
    <property type="term" value="F:DNA binding"/>
    <property type="evidence" value="ECO:0007669"/>
    <property type="project" value="InterPro"/>
</dbReference>
<protein>
    <submittedName>
        <fullName evidence="7">RNA polymerase sigma-70 factor</fullName>
    </submittedName>
</protein>
<feature type="domain" description="RNA polymerase sigma factor 70 region 4 type 2" evidence="6">
    <location>
        <begin position="121"/>
        <end position="173"/>
    </location>
</feature>
<evidence type="ECO:0000259" key="6">
    <source>
        <dbReference type="Pfam" id="PF08281"/>
    </source>
</evidence>
<keyword evidence="2" id="KW-0805">Transcription regulation</keyword>
<keyword evidence="4" id="KW-0804">Transcription</keyword>
<dbReference type="Proteomes" id="UP000698924">
    <property type="component" value="Unassembled WGS sequence"/>
</dbReference>
<dbReference type="Pfam" id="PF04542">
    <property type="entry name" value="Sigma70_r2"/>
    <property type="match status" value="1"/>
</dbReference>
<dbReference type="CDD" id="cd06171">
    <property type="entry name" value="Sigma70_r4"/>
    <property type="match status" value="1"/>
</dbReference>
<dbReference type="InterPro" id="IPR014284">
    <property type="entry name" value="RNA_pol_sigma-70_dom"/>
</dbReference>
<evidence type="ECO:0000313" key="7">
    <source>
        <dbReference type="EMBL" id="MBM6857273.1"/>
    </source>
</evidence>
<gene>
    <name evidence="7" type="ORF">H6D15_06600</name>
</gene>
<dbReference type="Gene3D" id="1.10.1740.10">
    <property type="match status" value="1"/>
</dbReference>
<dbReference type="GO" id="GO:0006352">
    <property type="term" value="P:DNA-templated transcription initiation"/>
    <property type="evidence" value="ECO:0007669"/>
    <property type="project" value="InterPro"/>
</dbReference>
<sequence>METLHVDNLLLSRLRNGEAKAFDALFRKYYPLLCAYGKRFVSTENAEEIAQDALLWLWEHREEEIVQTSLAKYLLKVVYRKALNRIEQEQVKLQADTRFYQDIIENVLEESDLCTINSLSRKLNEAISHLPETYREAFVMHRFKDMTYKEIAERLDVSVKTVDYRIQQALKQLAVELKDYLPLLIFLLR</sequence>
<organism evidence="7 8">
    <name type="scientific">Caecibacteroides pullorum</name>
    <dbReference type="NCBI Taxonomy" id="2725562"/>
    <lineage>
        <taxon>Bacteria</taxon>
        <taxon>Pseudomonadati</taxon>
        <taxon>Bacteroidota</taxon>
        <taxon>Bacteroidia</taxon>
        <taxon>Bacteroidales</taxon>
        <taxon>Bacteroidaceae</taxon>
        <taxon>Caecibacteroides</taxon>
    </lineage>
</organism>
<evidence type="ECO:0000259" key="5">
    <source>
        <dbReference type="Pfam" id="PF04542"/>
    </source>
</evidence>
<accession>A0AA40ZSR7</accession>
<dbReference type="EMBL" id="JACJMO010000007">
    <property type="protein sequence ID" value="MBM6857273.1"/>
    <property type="molecule type" value="Genomic_DNA"/>
</dbReference>
<dbReference type="PANTHER" id="PTHR43133">
    <property type="entry name" value="RNA POLYMERASE ECF-TYPE SIGMA FACTO"/>
    <property type="match status" value="1"/>
</dbReference>
<dbReference type="NCBIfam" id="TIGR02985">
    <property type="entry name" value="Sig70_bacteroi1"/>
    <property type="match status" value="1"/>
</dbReference>
<dbReference type="Gene3D" id="1.10.10.10">
    <property type="entry name" value="Winged helix-like DNA-binding domain superfamily/Winged helix DNA-binding domain"/>
    <property type="match status" value="1"/>
</dbReference>
<dbReference type="AlphaFoldDB" id="A0AA40ZSR7"/>
<keyword evidence="8" id="KW-1185">Reference proteome</keyword>
<comment type="similarity">
    <text evidence="1">Belongs to the sigma-70 factor family. ECF subfamily.</text>
</comment>
<dbReference type="NCBIfam" id="TIGR02937">
    <property type="entry name" value="sigma70-ECF"/>
    <property type="match status" value="1"/>
</dbReference>
<dbReference type="InterPro" id="IPR013324">
    <property type="entry name" value="RNA_pol_sigma_r3/r4-like"/>
</dbReference>
<proteinExistence type="inferred from homology"/>
<dbReference type="SUPFAM" id="SSF88659">
    <property type="entry name" value="Sigma3 and sigma4 domains of RNA polymerase sigma factors"/>
    <property type="match status" value="1"/>
</dbReference>
<dbReference type="PANTHER" id="PTHR43133:SF46">
    <property type="entry name" value="RNA POLYMERASE SIGMA-70 FACTOR ECF SUBFAMILY"/>
    <property type="match status" value="1"/>
</dbReference>
<dbReference type="InterPro" id="IPR013249">
    <property type="entry name" value="RNA_pol_sigma70_r4_t2"/>
</dbReference>
<comment type="caution">
    <text evidence="7">The sequence shown here is derived from an EMBL/GenBank/DDBJ whole genome shotgun (WGS) entry which is preliminary data.</text>
</comment>
<dbReference type="InterPro" id="IPR039425">
    <property type="entry name" value="RNA_pol_sigma-70-like"/>
</dbReference>
<evidence type="ECO:0000256" key="1">
    <source>
        <dbReference type="ARBA" id="ARBA00010641"/>
    </source>
</evidence>
<dbReference type="RefSeq" id="WP_204971513.1">
    <property type="nucleotide sequence ID" value="NZ_JAAZTS010000008.1"/>
</dbReference>